<organism evidence="1 2">
    <name type="scientific">Cytospora leucostoma</name>
    <dbReference type="NCBI Taxonomy" id="1230097"/>
    <lineage>
        <taxon>Eukaryota</taxon>
        <taxon>Fungi</taxon>
        <taxon>Dikarya</taxon>
        <taxon>Ascomycota</taxon>
        <taxon>Pezizomycotina</taxon>
        <taxon>Sordariomycetes</taxon>
        <taxon>Sordariomycetidae</taxon>
        <taxon>Diaporthales</taxon>
        <taxon>Cytosporaceae</taxon>
        <taxon>Cytospora</taxon>
    </lineage>
</organism>
<dbReference type="InParanoid" id="A0A423VMJ7"/>
<dbReference type="EMBL" id="LKEB01000086">
    <property type="protein sequence ID" value="ROV92236.1"/>
    <property type="molecule type" value="Genomic_DNA"/>
</dbReference>
<gene>
    <name evidence="1" type="ORF">VPNG_09649</name>
</gene>
<comment type="caution">
    <text evidence="1">The sequence shown here is derived from an EMBL/GenBank/DDBJ whole genome shotgun (WGS) entry which is preliminary data.</text>
</comment>
<accession>A0A423VMJ7</accession>
<evidence type="ECO:0000313" key="1">
    <source>
        <dbReference type="EMBL" id="ROV92236.1"/>
    </source>
</evidence>
<evidence type="ECO:0000313" key="2">
    <source>
        <dbReference type="Proteomes" id="UP000285146"/>
    </source>
</evidence>
<name>A0A423VMJ7_9PEZI</name>
<dbReference type="AlphaFoldDB" id="A0A423VMJ7"/>
<reference evidence="1 2" key="1">
    <citation type="submission" date="2015-09" db="EMBL/GenBank/DDBJ databases">
        <title>Host preference determinants of Valsa canker pathogens revealed by comparative genomics.</title>
        <authorList>
            <person name="Yin Z."/>
            <person name="Huang L."/>
        </authorList>
    </citation>
    <scope>NUCLEOTIDE SEQUENCE [LARGE SCALE GENOMIC DNA]</scope>
    <source>
        <strain evidence="1 2">SXYLt</strain>
    </source>
</reference>
<protein>
    <submittedName>
        <fullName evidence="1">Uncharacterized protein</fullName>
    </submittedName>
</protein>
<keyword evidence="2" id="KW-1185">Reference proteome</keyword>
<proteinExistence type="predicted"/>
<sequence>MPDAAGCAVLNCGGAPPAESWIEATGFTAIMALELLRAVKLRVLLYLSTFDDIMDFHSSDHIFHKS</sequence>
<dbReference type="Proteomes" id="UP000285146">
    <property type="component" value="Unassembled WGS sequence"/>
</dbReference>